<keyword evidence="2" id="KW-1185">Reference proteome</keyword>
<comment type="caution">
    <text evidence="1">The sequence shown here is derived from an EMBL/GenBank/DDBJ whole genome shotgun (WGS) entry which is preliminary data.</text>
</comment>
<gene>
    <name evidence="1" type="ORF">H9638_01290</name>
</gene>
<proteinExistence type="predicted"/>
<sequence length="69" mass="7762">MLPSGREEFRRAAGRRAGIAGPATLVRRLAGVLRRRLAVNLATSQESLQEQEERQFNLLTHYINSGSRQ</sequence>
<reference evidence="1 2" key="1">
    <citation type="submission" date="2020-08" db="EMBL/GenBank/DDBJ databases">
        <title>A Genomic Blueprint of the Chicken Gut Microbiome.</title>
        <authorList>
            <person name="Gilroy R."/>
            <person name="Ravi A."/>
            <person name="Getino M."/>
            <person name="Pursley I."/>
            <person name="Horton D.L."/>
            <person name="Alikhan N.-F."/>
            <person name="Baker D."/>
            <person name="Gharbi K."/>
            <person name="Hall N."/>
            <person name="Watson M."/>
            <person name="Adriaenssens E.M."/>
            <person name="Foster-Nyarko E."/>
            <person name="Jarju S."/>
            <person name="Secka A."/>
            <person name="Antonio M."/>
            <person name="Oren A."/>
            <person name="Chaudhuri R."/>
            <person name="La Ragione R.M."/>
            <person name="Hildebrand F."/>
            <person name="Pallen M.J."/>
        </authorList>
    </citation>
    <scope>NUCLEOTIDE SEQUENCE [LARGE SCALE GENOMIC DNA]</scope>
    <source>
        <strain evidence="1 2">Sa2BUA2</strain>
    </source>
</reference>
<dbReference type="EMBL" id="JACSQC010000001">
    <property type="protein sequence ID" value="MBD8042436.1"/>
    <property type="molecule type" value="Genomic_DNA"/>
</dbReference>
<accession>A0ABR8YDY9</accession>
<organism evidence="1 2">
    <name type="scientific">Arthrobacter pullicola</name>
    <dbReference type="NCBI Taxonomy" id="2762224"/>
    <lineage>
        <taxon>Bacteria</taxon>
        <taxon>Bacillati</taxon>
        <taxon>Actinomycetota</taxon>
        <taxon>Actinomycetes</taxon>
        <taxon>Micrococcales</taxon>
        <taxon>Micrococcaceae</taxon>
        <taxon>Arthrobacter</taxon>
    </lineage>
</organism>
<name>A0ABR8YDY9_9MICC</name>
<protein>
    <submittedName>
        <fullName evidence="1">Uncharacterized protein</fullName>
    </submittedName>
</protein>
<dbReference type="Proteomes" id="UP000652763">
    <property type="component" value="Unassembled WGS sequence"/>
</dbReference>
<evidence type="ECO:0000313" key="1">
    <source>
        <dbReference type="EMBL" id="MBD8042436.1"/>
    </source>
</evidence>
<dbReference type="RefSeq" id="WP_191745374.1">
    <property type="nucleotide sequence ID" value="NZ_JACSQC010000001.1"/>
</dbReference>
<evidence type="ECO:0000313" key="2">
    <source>
        <dbReference type="Proteomes" id="UP000652763"/>
    </source>
</evidence>